<reference evidence="1" key="2">
    <citation type="journal article" date="2015" name="Data Brief">
        <title>Shoot transcriptome of the giant reed, Arundo donax.</title>
        <authorList>
            <person name="Barrero R.A."/>
            <person name="Guerrero F.D."/>
            <person name="Moolhuijzen P."/>
            <person name="Goolsby J.A."/>
            <person name="Tidwell J."/>
            <person name="Bellgard S.E."/>
            <person name="Bellgard M.I."/>
        </authorList>
    </citation>
    <scope>NUCLEOTIDE SEQUENCE</scope>
    <source>
        <tissue evidence="1">Shoot tissue taken approximately 20 cm above the soil surface</tissue>
    </source>
</reference>
<name>A0A0A9BQJ1_ARUDO</name>
<dbReference type="AlphaFoldDB" id="A0A0A9BQJ1"/>
<sequence>MWECDLPMERWRLKSNLSACQVLFLEVRCATYTQHKSKNQ</sequence>
<accession>A0A0A9BQJ1</accession>
<proteinExistence type="predicted"/>
<organism evidence="1">
    <name type="scientific">Arundo donax</name>
    <name type="common">Giant reed</name>
    <name type="synonym">Donax arundinaceus</name>
    <dbReference type="NCBI Taxonomy" id="35708"/>
    <lineage>
        <taxon>Eukaryota</taxon>
        <taxon>Viridiplantae</taxon>
        <taxon>Streptophyta</taxon>
        <taxon>Embryophyta</taxon>
        <taxon>Tracheophyta</taxon>
        <taxon>Spermatophyta</taxon>
        <taxon>Magnoliopsida</taxon>
        <taxon>Liliopsida</taxon>
        <taxon>Poales</taxon>
        <taxon>Poaceae</taxon>
        <taxon>PACMAD clade</taxon>
        <taxon>Arundinoideae</taxon>
        <taxon>Arundineae</taxon>
        <taxon>Arundo</taxon>
    </lineage>
</organism>
<evidence type="ECO:0000313" key="1">
    <source>
        <dbReference type="EMBL" id="JAD63490.1"/>
    </source>
</evidence>
<protein>
    <submittedName>
        <fullName evidence="1">Uncharacterized protein</fullName>
    </submittedName>
</protein>
<reference evidence="1" key="1">
    <citation type="submission" date="2014-09" db="EMBL/GenBank/DDBJ databases">
        <authorList>
            <person name="Magalhaes I.L.F."/>
            <person name="Oliveira U."/>
            <person name="Santos F.R."/>
            <person name="Vidigal T.H.D.A."/>
            <person name="Brescovit A.D."/>
            <person name="Santos A.J."/>
        </authorList>
    </citation>
    <scope>NUCLEOTIDE SEQUENCE</scope>
    <source>
        <tissue evidence="1">Shoot tissue taken approximately 20 cm above the soil surface</tissue>
    </source>
</reference>
<dbReference type="EMBL" id="GBRH01234405">
    <property type="protein sequence ID" value="JAD63490.1"/>
    <property type="molecule type" value="Transcribed_RNA"/>
</dbReference>